<accession>A0A540NN64</accession>
<organism evidence="2 3">
    <name type="scientific">Malus baccata</name>
    <name type="common">Siberian crab apple</name>
    <name type="synonym">Pyrus baccata</name>
    <dbReference type="NCBI Taxonomy" id="106549"/>
    <lineage>
        <taxon>Eukaryota</taxon>
        <taxon>Viridiplantae</taxon>
        <taxon>Streptophyta</taxon>
        <taxon>Embryophyta</taxon>
        <taxon>Tracheophyta</taxon>
        <taxon>Spermatophyta</taxon>
        <taxon>Magnoliopsida</taxon>
        <taxon>eudicotyledons</taxon>
        <taxon>Gunneridae</taxon>
        <taxon>Pentapetalae</taxon>
        <taxon>rosids</taxon>
        <taxon>fabids</taxon>
        <taxon>Rosales</taxon>
        <taxon>Rosaceae</taxon>
        <taxon>Amygdaloideae</taxon>
        <taxon>Maleae</taxon>
        <taxon>Malus</taxon>
    </lineage>
</organism>
<gene>
    <name evidence="2" type="ORF">C1H46_001879</name>
</gene>
<dbReference type="EMBL" id="VIEB01000019">
    <property type="protein sequence ID" value="TQE12488.1"/>
    <property type="molecule type" value="Genomic_DNA"/>
</dbReference>
<dbReference type="AlphaFoldDB" id="A0A540NN64"/>
<evidence type="ECO:0000256" key="1">
    <source>
        <dbReference type="SAM" id="MobiDB-lite"/>
    </source>
</evidence>
<name>A0A540NN64_MALBA</name>
<feature type="region of interest" description="Disordered" evidence="1">
    <location>
        <begin position="32"/>
        <end position="57"/>
    </location>
</feature>
<sequence>SFKWHNNNAQGGQSRASVATINTKDSSIASAQHGGVQNGARAQPQLHGGSNTPIASMLPGQLKLQPHKEAPELFQRLRLLKNTHYTSEGIIEESTKKAAVADPVEPEKVVKAAQEHGGNIKLILTTCHYCAMSRHGCCFSSKKLLNNGREMRNSEMLSALGVRDEDFIMIVSNAIVRSGMARILLFFFIQTSSPTFDYCRQKHDGLRRSTNTVTLESAKPAKHDYVCKRFTEDPDCIMFLMSLKEELLFI</sequence>
<dbReference type="Gene3D" id="3.60.15.10">
    <property type="entry name" value="Ribonuclease Z/Hydroxyacylglutathione hydrolase-like"/>
    <property type="match status" value="1"/>
</dbReference>
<proteinExistence type="predicted"/>
<evidence type="ECO:0000313" key="2">
    <source>
        <dbReference type="EMBL" id="TQE12488.1"/>
    </source>
</evidence>
<comment type="caution">
    <text evidence="2">The sequence shown here is derived from an EMBL/GenBank/DDBJ whole genome shotgun (WGS) entry which is preliminary data.</text>
</comment>
<protein>
    <submittedName>
        <fullName evidence="2">Uncharacterized protein</fullName>
    </submittedName>
</protein>
<feature type="non-terminal residue" evidence="2">
    <location>
        <position position="1"/>
    </location>
</feature>
<dbReference type="InterPro" id="IPR036866">
    <property type="entry name" value="RibonucZ/Hydroxyglut_hydro"/>
</dbReference>
<evidence type="ECO:0000313" key="3">
    <source>
        <dbReference type="Proteomes" id="UP000315295"/>
    </source>
</evidence>
<reference evidence="2 3" key="1">
    <citation type="journal article" date="2019" name="G3 (Bethesda)">
        <title>Sequencing of a Wild Apple (Malus baccata) Genome Unravels the Differences Between Cultivated and Wild Apple Species Regarding Disease Resistance and Cold Tolerance.</title>
        <authorList>
            <person name="Chen X."/>
        </authorList>
    </citation>
    <scope>NUCLEOTIDE SEQUENCE [LARGE SCALE GENOMIC DNA]</scope>
    <source>
        <strain evidence="3">cv. Shandingzi</strain>
        <tissue evidence="2">Leaves</tissue>
    </source>
</reference>
<keyword evidence="3" id="KW-1185">Reference proteome</keyword>
<dbReference type="Proteomes" id="UP000315295">
    <property type="component" value="Unassembled WGS sequence"/>
</dbReference>
<dbReference type="STRING" id="106549.A0A540NN64"/>